<proteinExistence type="predicted"/>
<organism evidence="2 3">
    <name type="scientific">Aliikangiella coralliicola</name>
    <dbReference type="NCBI Taxonomy" id="2592383"/>
    <lineage>
        <taxon>Bacteria</taxon>
        <taxon>Pseudomonadati</taxon>
        <taxon>Pseudomonadota</taxon>
        <taxon>Gammaproteobacteria</taxon>
        <taxon>Oceanospirillales</taxon>
        <taxon>Pleioneaceae</taxon>
        <taxon>Aliikangiella</taxon>
    </lineage>
</organism>
<reference evidence="2 3" key="1">
    <citation type="submission" date="2019-07" db="EMBL/GenBank/DDBJ databases">
        <title>Draft genome for Aliikangiella sp. M105.</title>
        <authorList>
            <person name="Wang G."/>
        </authorList>
    </citation>
    <scope>NUCLEOTIDE SEQUENCE [LARGE SCALE GENOMIC DNA]</scope>
    <source>
        <strain evidence="2 3">M105</strain>
    </source>
</reference>
<sequence>MRNFVLGFISGLTVLALVLIVYQYYVVELTPENQIPGQVDNSIDDKSDVASSAVKNSVVENPAVKNRIRELQKADNESSKNQPAKKQTGEQPVTATNSGKTETIEKIHSALYGLNQNQLAMIEATLSQINELKPVDAFELESVDDDWAQQKQADLEYFYYESSPLKDIGELESIRCKTTLCNIRVRVPNSADIKPSDYIDWPHLQSINIQTSADGNHERMINIIVFEENK</sequence>
<gene>
    <name evidence="2" type="ORF">FLL46_11165</name>
</gene>
<dbReference type="Proteomes" id="UP000315439">
    <property type="component" value="Unassembled WGS sequence"/>
</dbReference>
<evidence type="ECO:0000256" key="1">
    <source>
        <dbReference type="SAM" id="MobiDB-lite"/>
    </source>
</evidence>
<evidence type="ECO:0000313" key="2">
    <source>
        <dbReference type="EMBL" id="TQV87930.1"/>
    </source>
</evidence>
<dbReference type="RefSeq" id="WP_142893591.1">
    <property type="nucleotide sequence ID" value="NZ_ML660163.1"/>
</dbReference>
<comment type="caution">
    <text evidence="2">The sequence shown here is derived from an EMBL/GenBank/DDBJ whole genome shotgun (WGS) entry which is preliminary data.</text>
</comment>
<feature type="region of interest" description="Disordered" evidence="1">
    <location>
        <begin position="72"/>
        <end position="99"/>
    </location>
</feature>
<feature type="compositionally biased region" description="Polar residues" evidence="1">
    <location>
        <begin position="79"/>
        <end position="99"/>
    </location>
</feature>
<protein>
    <submittedName>
        <fullName evidence="2">Uncharacterized protein</fullName>
    </submittedName>
</protein>
<keyword evidence="3" id="KW-1185">Reference proteome</keyword>
<dbReference type="EMBL" id="VIKS01000006">
    <property type="protein sequence ID" value="TQV87930.1"/>
    <property type="molecule type" value="Genomic_DNA"/>
</dbReference>
<accession>A0A545UEM2</accession>
<evidence type="ECO:0000313" key="3">
    <source>
        <dbReference type="Proteomes" id="UP000315439"/>
    </source>
</evidence>
<name>A0A545UEM2_9GAMM</name>
<dbReference type="AlphaFoldDB" id="A0A545UEM2"/>